<keyword evidence="4 5" id="KW-0408">Iron</keyword>
<evidence type="ECO:0000256" key="3">
    <source>
        <dbReference type="ARBA" id="ARBA00023002"/>
    </source>
</evidence>
<proteinExistence type="inferred from homology"/>
<dbReference type="InterPro" id="IPR004294">
    <property type="entry name" value="Carotenoid_Oase"/>
</dbReference>
<comment type="caution">
    <text evidence="7">The sequence shown here is derived from an EMBL/GenBank/DDBJ whole genome shotgun (WGS) entry which is preliminary data.</text>
</comment>
<evidence type="ECO:0000256" key="2">
    <source>
        <dbReference type="ARBA" id="ARBA00022723"/>
    </source>
</evidence>
<sequence>MTDKPLLTQQDSSENNKDSLDIEQLQEISLSNDVHVISEQSDSHIELASEINNWKQEEETRKEHPLATASLREEDDDEEDDPWTTSAPVESNHLLQEETHDSQTSEHVGQDEVILDADTSAAKGFQNFQDSDQIDDLTVSGHLPEWLIAEYFTVGPATYDIKYLRKTEIEGELVNTTALYTFGHWFDALPLVNRFDLNGQRNTVTYRNRSTSRRLVEKIRQHHGYAPQHPAGLFMSDTNQTVLSKILSSSKVTKPDAEPCGARVLASLPGFEGRLFAQNFANHAKLDPFDLSPTRLWTWNQINPAFKGTSACPNGQFDSRTGEYINFTLEVGYQSAQYHFFSISDRHPKGQLIGSITAPMAFINTFSITPRYILLAIHPMLANTGGVKFNWNESIMDSFSFQPSEPMLIYVISRQNGQVVATFRSDPCFIFNHVNAFEDDYGNVVLDMICYPDDTIARQLRTEFLRHPNDMKPARLVASELRRYTLNKIEEESIQYLANNKSIPSKNNMSTRLSSVFSILGKKRQSSSVPSNDIEYNNEDSTKKWYSWMPIAPFTKCAQPSVELPQIHPSYKMQDYSFMYGLSFSAENALKNGAVWDSIVKINVKTNQVCASWHQDACYPSEAMFVPRPPVGPQDRVAEDEGVLLSIVMDSARATSFLLVLDAQTFEVLATAGLEKLVPLSFAHGSYRLREEQR</sequence>
<organism evidence="7 8">
    <name type="scientific">Choanephora cucurbitarum</name>
    <dbReference type="NCBI Taxonomy" id="101091"/>
    <lineage>
        <taxon>Eukaryota</taxon>
        <taxon>Fungi</taxon>
        <taxon>Fungi incertae sedis</taxon>
        <taxon>Mucoromycota</taxon>
        <taxon>Mucoromycotina</taxon>
        <taxon>Mucoromycetes</taxon>
        <taxon>Mucorales</taxon>
        <taxon>Mucorineae</taxon>
        <taxon>Choanephoraceae</taxon>
        <taxon>Choanephoroideae</taxon>
        <taxon>Choanephora</taxon>
    </lineage>
</organism>
<dbReference type="GO" id="GO:0046872">
    <property type="term" value="F:metal ion binding"/>
    <property type="evidence" value="ECO:0007669"/>
    <property type="project" value="UniProtKB-KW"/>
</dbReference>
<dbReference type="Pfam" id="PF03055">
    <property type="entry name" value="RPE65"/>
    <property type="match status" value="1"/>
</dbReference>
<feature type="region of interest" description="Disordered" evidence="6">
    <location>
        <begin position="1"/>
        <end position="20"/>
    </location>
</feature>
<evidence type="ECO:0000313" key="8">
    <source>
        <dbReference type="Proteomes" id="UP000093000"/>
    </source>
</evidence>
<dbReference type="AlphaFoldDB" id="A0A1C7NSH4"/>
<name>A0A1C7NSH4_9FUNG</name>
<feature type="compositionally biased region" description="Acidic residues" evidence="6">
    <location>
        <begin position="73"/>
        <end position="82"/>
    </location>
</feature>
<comment type="similarity">
    <text evidence="1">Belongs to the carotenoid oxygenase family.</text>
</comment>
<accession>A0A1C7NSH4</accession>
<dbReference type="PANTHER" id="PTHR10543:SF24">
    <property type="entry name" value="CAROTENOID ISOMEROOXYGENASE"/>
    <property type="match status" value="1"/>
</dbReference>
<evidence type="ECO:0000313" key="7">
    <source>
        <dbReference type="EMBL" id="OBZ90414.1"/>
    </source>
</evidence>
<feature type="compositionally biased region" description="Basic and acidic residues" evidence="6">
    <location>
        <begin position="55"/>
        <end position="65"/>
    </location>
</feature>
<dbReference type="InParanoid" id="A0A1C7NSH4"/>
<dbReference type="GO" id="GO:0010436">
    <property type="term" value="F:carotenoid dioxygenase activity"/>
    <property type="evidence" value="ECO:0007669"/>
    <property type="project" value="TreeGrafter"/>
</dbReference>
<dbReference type="GO" id="GO:0016121">
    <property type="term" value="P:carotene catabolic process"/>
    <property type="evidence" value="ECO:0007669"/>
    <property type="project" value="TreeGrafter"/>
</dbReference>
<comment type="cofactor">
    <cofactor evidence="5">
        <name>Fe(2+)</name>
        <dbReference type="ChEBI" id="CHEBI:29033"/>
    </cofactor>
    <text evidence="5">Binds 1 Fe(2+) ion per subunit.</text>
</comment>
<evidence type="ECO:0000256" key="4">
    <source>
        <dbReference type="ARBA" id="ARBA00023004"/>
    </source>
</evidence>
<protein>
    <submittedName>
        <fullName evidence="7">Beta,beta-carotene 9',10'-oxygenase</fullName>
    </submittedName>
</protein>
<dbReference type="Proteomes" id="UP000093000">
    <property type="component" value="Unassembled WGS sequence"/>
</dbReference>
<dbReference type="OrthoDB" id="407010at2759"/>
<evidence type="ECO:0000256" key="5">
    <source>
        <dbReference type="PIRSR" id="PIRSR604294-1"/>
    </source>
</evidence>
<keyword evidence="2 5" id="KW-0479">Metal-binding</keyword>
<feature type="region of interest" description="Disordered" evidence="6">
    <location>
        <begin position="48"/>
        <end position="91"/>
    </location>
</feature>
<feature type="binding site" evidence="5">
    <location>
        <position position="684"/>
    </location>
    <ligand>
        <name>Fe cation</name>
        <dbReference type="ChEBI" id="CHEBI:24875"/>
        <note>catalytic</note>
    </ligand>
</feature>
<keyword evidence="8" id="KW-1185">Reference proteome</keyword>
<dbReference type="STRING" id="101091.A0A1C7NSH4"/>
<keyword evidence="3" id="KW-0560">Oxidoreductase</keyword>
<evidence type="ECO:0000256" key="1">
    <source>
        <dbReference type="ARBA" id="ARBA00006787"/>
    </source>
</evidence>
<gene>
    <name evidence="7" type="primary">BCO2_0</name>
    <name evidence="7" type="ORF">A0J61_01539</name>
</gene>
<reference evidence="7 8" key="1">
    <citation type="submission" date="2016-03" db="EMBL/GenBank/DDBJ databases">
        <title>Choanephora cucurbitarum.</title>
        <authorList>
            <person name="Min B."/>
            <person name="Park H."/>
            <person name="Park J.-H."/>
            <person name="Shin H.-D."/>
            <person name="Choi I.-G."/>
        </authorList>
    </citation>
    <scope>NUCLEOTIDE SEQUENCE [LARGE SCALE GENOMIC DNA]</scope>
    <source>
        <strain evidence="7 8">KUS-F28377</strain>
    </source>
</reference>
<evidence type="ECO:0000256" key="6">
    <source>
        <dbReference type="SAM" id="MobiDB-lite"/>
    </source>
</evidence>
<dbReference type="EMBL" id="LUGH01000050">
    <property type="protein sequence ID" value="OBZ90414.1"/>
    <property type="molecule type" value="Genomic_DNA"/>
</dbReference>
<dbReference type="PANTHER" id="PTHR10543">
    <property type="entry name" value="BETA-CAROTENE DIOXYGENASE"/>
    <property type="match status" value="1"/>
</dbReference>